<evidence type="ECO:0000313" key="2">
    <source>
        <dbReference type="Proteomes" id="UP001062846"/>
    </source>
</evidence>
<reference evidence="1" key="1">
    <citation type="submission" date="2022-02" db="EMBL/GenBank/DDBJ databases">
        <title>Plant Genome Project.</title>
        <authorList>
            <person name="Zhang R.-G."/>
        </authorList>
    </citation>
    <scope>NUCLEOTIDE SEQUENCE</scope>
    <source>
        <strain evidence="1">AT1</strain>
    </source>
</reference>
<dbReference type="EMBL" id="CM046392">
    <property type="protein sequence ID" value="KAI8555279.1"/>
    <property type="molecule type" value="Genomic_DNA"/>
</dbReference>
<protein>
    <submittedName>
        <fullName evidence="1">Uncharacterized protein</fullName>
    </submittedName>
</protein>
<sequence length="127" mass="14014">MPQHLGRSNRKPVKWWPNQCHAPDGVVQGRRQHRRHHRAGQAPICPGNLRASCIFTGVSRWMGHPSLVSVAAQMGARRNVVPLVLAEMLMGLDLVYTGQTNTFSGSPLLLQLWLSDKIGLLAAPEAH</sequence>
<keyword evidence="2" id="KW-1185">Reference proteome</keyword>
<gene>
    <name evidence="1" type="ORF">RHMOL_Rhmol05G0162700</name>
</gene>
<dbReference type="Proteomes" id="UP001062846">
    <property type="component" value="Chromosome 5"/>
</dbReference>
<accession>A0ACC0NR39</accession>
<comment type="caution">
    <text evidence="1">The sequence shown here is derived from an EMBL/GenBank/DDBJ whole genome shotgun (WGS) entry which is preliminary data.</text>
</comment>
<organism evidence="1 2">
    <name type="scientific">Rhododendron molle</name>
    <name type="common">Chinese azalea</name>
    <name type="synonym">Azalea mollis</name>
    <dbReference type="NCBI Taxonomy" id="49168"/>
    <lineage>
        <taxon>Eukaryota</taxon>
        <taxon>Viridiplantae</taxon>
        <taxon>Streptophyta</taxon>
        <taxon>Embryophyta</taxon>
        <taxon>Tracheophyta</taxon>
        <taxon>Spermatophyta</taxon>
        <taxon>Magnoliopsida</taxon>
        <taxon>eudicotyledons</taxon>
        <taxon>Gunneridae</taxon>
        <taxon>Pentapetalae</taxon>
        <taxon>asterids</taxon>
        <taxon>Ericales</taxon>
        <taxon>Ericaceae</taxon>
        <taxon>Ericoideae</taxon>
        <taxon>Rhodoreae</taxon>
        <taxon>Rhododendron</taxon>
    </lineage>
</organism>
<proteinExistence type="predicted"/>
<evidence type="ECO:0000313" key="1">
    <source>
        <dbReference type="EMBL" id="KAI8555279.1"/>
    </source>
</evidence>
<name>A0ACC0NR39_RHOML</name>